<proteinExistence type="predicted"/>
<dbReference type="EMBL" id="BPFZ01000016">
    <property type="protein sequence ID" value="GIU67926.1"/>
    <property type="molecule type" value="Genomic_DNA"/>
</dbReference>
<accession>A0ABQ4PYB5</accession>
<evidence type="ECO:0000313" key="3">
    <source>
        <dbReference type="Proteomes" id="UP001161064"/>
    </source>
</evidence>
<gene>
    <name evidence="2" type="ORF">PsB1_2080</name>
</gene>
<protein>
    <recommendedName>
        <fullName evidence="1">SpoVT-AbrB domain-containing protein</fullName>
    </recommendedName>
</protein>
<dbReference type="Pfam" id="PF04014">
    <property type="entry name" value="MazE_antitoxin"/>
    <property type="match status" value="1"/>
</dbReference>
<dbReference type="InterPro" id="IPR037914">
    <property type="entry name" value="SpoVT-AbrB_sf"/>
</dbReference>
<reference evidence="2" key="1">
    <citation type="submission" date="2021-05" db="EMBL/GenBank/DDBJ databases">
        <authorList>
            <person name="Tanabe Y."/>
        </authorList>
    </citation>
    <scope>NUCLEOTIDE SEQUENCE</scope>
    <source>
        <strain evidence="2">BOTRYCO-1</strain>
    </source>
</reference>
<keyword evidence="3" id="KW-1185">Reference proteome</keyword>
<evidence type="ECO:0000259" key="1">
    <source>
        <dbReference type="SMART" id="SM00966"/>
    </source>
</evidence>
<dbReference type="SMART" id="SM00966">
    <property type="entry name" value="SpoVT_AbrB"/>
    <property type="match status" value="1"/>
</dbReference>
<dbReference type="Proteomes" id="UP001161064">
    <property type="component" value="Unassembled WGS sequence"/>
</dbReference>
<evidence type="ECO:0000313" key="2">
    <source>
        <dbReference type="EMBL" id="GIU67926.1"/>
    </source>
</evidence>
<dbReference type="InterPro" id="IPR007159">
    <property type="entry name" value="SpoVT-AbrB_dom"/>
</dbReference>
<dbReference type="Gene3D" id="2.10.260.10">
    <property type="match status" value="1"/>
</dbReference>
<reference evidence="2" key="2">
    <citation type="journal article" date="2023" name="ISME Commun">
        <title>Characterization of a bloom-associated alphaproteobacterial lineage, 'Candidatus Phycosocius': insights into freshwater algal-bacterial interactions.</title>
        <authorList>
            <person name="Tanabe Y."/>
            <person name="Yamaguchi H."/>
            <person name="Yoshida M."/>
            <person name="Kai A."/>
            <person name="Okazaki Y."/>
        </authorList>
    </citation>
    <scope>NUCLEOTIDE SEQUENCE</scope>
    <source>
        <strain evidence="2">BOTRYCO-1</strain>
    </source>
</reference>
<dbReference type="RefSeq" id="WP_284361266.1">
    <property type="nucleotide sequence ID" value="NZ_BPFZ01000016.1"/>
</dbReference>
<feature type="domain" description="SpoVT-AbrB" evidence="1">
    <location>
        <begin position="4"/>
        <end position="49"/>
    </location>
</feature>
<dbReference type="NCBIfam" id="TIGR01439">
    <property type="entry name" value="lp_hng_hel_AbrB"/>
    <property type="match status" value="1"/>
</dbReference>
<comment type="caution">
    <text evidence="2">The sequence shown here is derived from an EMBL/GenBank/DDBJ whole genome shotgun (WGS) entry which is preliminary data.</text>
</comment>
<organism evidence="2 3">
    <name type="scientific">Candidatus Phycosocius spiralis</name>
    <dbReference type="NCBI Taxonomy" id="2815099"/>
    <lineage>
        <taxon>Bacteria</taxon>
        <taxon>Pseudomonadati</taxon>
        <taxon>Pseudomonadota</taxon>
        <taxon>Alphaproteobacteria</taxon>
        <taxon>Caulobacterales</taxon>
        <taxon>Caulobacterales incertae sedis</taxon>
        <taxon>Candidatus Phycosocius</taxon>
    </lineage>
</organism>
<sequence length="111" mass="11802">MSEGLVSTKGQVVIPKPLRDVFGIKPGSRIRFADENGQLVGHVVPEDAFPAVDVLIAQARALTAPQIADFGDAAGKEVIEDGWIAPGNALKMDEQDLISAWNAHVQRANCA</sequence>
<dbReference type="SUPFAM" id="SSF89447">
    <property type="entry name" value="AbrB/MazE/MraZ-like"/>
    <property type="match status" value="1"/>
</dbReference>
<name>A0ABQ4PYB5_9PROT</name>